<proteinExistence type="predicted"/>
<dbReference type="AlphaFoldDB" id="A0A2N7W2R6"/>
<accession>A0A2N7W2R6</accession>
<evidence type="ECO:0000313" key="1">
    <source>
        <dbReference type="EMBL" id="PMS23700.1"/>
    </source>
</evidence>
<keyword evidence="2" id="KW-1185">Reference proteome</keyword>
<dbReference type="Proteomes" id="UP000235616">
    <property type="component" value="Unassembled WGS sequence"/>
</dbReference>
<comment type="caution">
    <text evidence="1">The sequence shown here is derived from an EMBL/GenBank/DDBJ whole genome shotgun (WGS) entry which is preliminary data.</text>
</comment>
<dbReference type="InterPro" id="IPR011059">
    <property type="entry name" value="Metal-dep_hydrolase_composite"/>
</dbReference>
<dbReference type="SUPFAM" id="SSF51338">
    <property type="entry name" value="Composite domain of metallo-dependent hydrolases"/>
    <property type="match status" value="1"/>
</dbReference>
<protein>
    <recommendedName>
        <fullName evidence="3">Amidohydrolase-related domain-containing protein</fullName>
    </recommendedName>
</protein>
<dbReference type="OrthoDB" id="3514520at2"/>
<dbReference type="Gene3D" id="2.30.40.10">
    <property type="entry name" value="Urease, subunit C, domain 1"/>
    <property type="match status" value="1"/>
</dbReference>
<evidence type="ECO:0000313" key="2">
    <source>
        <dbReference type="Proteomes" id="UP000235616"/>
    </source>
</evidence>
<reference evidence="1 2" key="1">
    <citation type="submission" date="2018-01" db="EMBL/GenBank/DDBJ databases">
        <title>Whole genome analyses suggest that Burkholderia sensu lato contains two further novel genera in the rhizoxinica-symbiotica group Mycetohabitans gen. nov., and Trinickia gen. nov.: implications for the evolution of diazotrophy and nodulation in the Burkholderiaceae.</title>
        <authorList>
            <person name="Estrada-de los Santos P."/>
            <person name="Palmer M."/>
            <person name="Chavez-Ramirez B."/>
            <person name="Beukes C."/>
            <person name="Steenkamp E.T."/>
            <person name="Hirsch A.M."/>
            <person name="Manyaka P."/>
            <person name="Maluk M."/>
            <person name="Lafos M."/>
            <person name="Crook M."/>
            <person name="Gross E."/>
            <person name="Simon M.F."/>
            <person name="Bueno dos Reis Junior F."/>
            <person name="Poole P.S."/>
            <person name="Venter S.N."/>
            <person name="James E.K."/>
        </authorList>
    </citation>
    <scope>NUCLEOTIDE SEQUENCE [LARGE SCALE GENOMIC DNA]</scope>
    <source>
        <strain evidence="1 2">GIMN1.004</strain>
    </source>
</reference>
<dbReference type="GO" id="GO:0016810">
    <property type="term" value="F:hydrolase activity, acting on carbon-nitrogen (but not peptide) bonds"/>
    <property type="evidence" value="ECO:0007669"/>
    <property type="project" value="InterPro"/>
</dbReference>
<dbReference type="RefSeq" id="WP_102643410.1">
    <property type="nucleotide sequence ID" value="NZ_PNYA01000001.1"/>
</dbReference>
<dbReference type="Gene3D" id="3.20.20.140">
    <property type="entry name" value="Metal-dependent hydrolases"/>
    <property type="match status" value="1"/>
</dbReference>
<evidence type="ECO:0008006" key="3">
    <source>
        <dbReference type="Google" id="ProtNLM"/>
    </source>
</evidence>
<gene>
    <name evidence="1" type="ORF">C0Z18_00515</name>
</gene>
<sequence length="158" mass="16694">MSASDEANLYVPTAVAPVISNVRFYDTADRMLKRADIEIRDGEIVDIAPPGTLSAHEHVDGSGFVCLPGLVNACLAADIARDDEPADAAELRIGQLGDILLHAVSTGVTAVGMFGSRVQDCLAAAARVGLRASLYRTYTDLWLGPEPGPVAWNMAECP</sequence>
<name>A0A2N7W2R6_9BURK</name>
<dbReference type="EMBL" id="PNYA01000001">
    <property type="protein sequence ID" value="PMS23700.1"/>
    <property type="molecule type" value="Genomic_DNA"/>
</dbReference>
<organism evidence="1 2">
    <name type="scientific">Trinickia dabaoshanensis</name>
    <dbReference type="NCBI Taxonomy" id="564714"/>
    <lineage>
        <taxon>Bacteria</taxon>
        <taxon>Pseudomonadati</taxon>
        <taxon>Pseudomonadota</taxon>
        <taxon>Betaproteobacteria</taxon>
        <taxon>Burkholderiales</taxon>
        <taxon>Burkholderiaceae</taxon>
        <taxon>Trinickia</taxon>
    </lineage>
</organism>